<protein>
    <submittedName>
        <fullName evidence="4 5">RNA methyltransferase</fullName>
    </submittedName>
</protein>
<evidence type="ECO:0000313" key="4">
    <source>
        <dbReference type="EMBL" id="MCG4959712.1"/>
    </source>
</evidence>
<dbReference type="EMBL" id="JAKNDN010000012">
    <property type="protein sequence ID" value="MCG4959712.1"/>
    <property type="molecule type" value="Genomic_DNA"/>
</dbReference>
<dbReference type="GO" id="GO:0006396">
    <property type="term" value="P:RNA processing"/>
    <property type="evidence" value="ECO:0007669"/>
    <property type="project" value="InterPro"/>
</dbReference>
<evidence type="ECO:0000256" key="1">
    <source>
        <dbReference type="ARBA" id="ARBA00022603"/>
    </source>
</evidence>
<dbReference type="EMBL" id="QRYC01000004">
    <property type="protein sequence ID" value="RGU57747.1"/>
    <property type="molecule type" value="Genomic_DNA"/>
</dbReference>
<evidence type="ECO:0000259" key="3">
    <source>
        <dbReference type="Pfam" id="PF00588"/>
    </source>
</evidence>
<keyword evidence="2 5" id="KW-0808">Transferase</keyword>
<dbReference type="PANTHER" id="PTHR46429">
    <property type="entry name" value="23S RRNA (GUANOSINE-2'-O-)-METHYLTRANSFERASE RLMB"/>
    <property type="match status" value="1"/>
</dbReference>
<dbReference type="InterPro" id="IPR004441">
    <property type="entry name" value="rRNA_MeTrfase_TrmH"/>
</dbReference>
<evidence type="ECO:0000313" key="10">
    <source>
        <dbReference type="Proteomes" id="UP000284434"/>
    </source>
</evidence>
<dbReference type="Proteomes" id="UP001199750">
    <property type="component" value="Unassembled WGS sequence"/>
</dbReference>
<evidence type="ECO:0000313" key="7">
    <source>
        <dbReference type="EMBL" id="RGY08084.1"/>
    </source>
</evidence>
<dbReference type="Proteomes" id="UP000283426">
    <property type="component" value="Unassembled WGS sequence"/>
</dbReference>
<name>A0A3D1UN45_9BACT</name>
<dbReference type="InterPro" id="IPR029026">
    <property type="entry name" value="tRNA_m1G_MTases_N"/>
</dbReference>
<dbReference type="Pfam" id="PF00588">
    <property type="entry name" value="SpoU_methylase"/>
    <property type="match status" value="1"/>
</dbReference>
<accession>A0A3D1UN45</accession>
<dbReference type="Proteomes" id="UP000284434">
    <property type="component" value="Unassembled WGS sequence"/>
</dbReference>
<evidence type="ECO:0000313" key="5">
    <source>
        <dbReference type="EMBL" id="RGU57747.1"/>
    </source>
</evidence>
<evidence type="ECO:0000313" key="6">
    <source>
        <dbReference type="EMBL" id="RGV30595.1"/>
    </source>
</evidence>
<dbReference type="GeneID" id="61274354"/>
<evidence type="ECO:0000313" key="9">
    <source>
        <dbReference type="Proteomes" id="UP000284243"/>
    </source>
</evidence>
<dbReference type="InterPro" id="IPR001537">
    <property type="entry name" value="SpoU_MeTrfase"/>
</dbReference>
<dbReference type="SUPFAM" id="SSF75217">
    <property type="entry name" value="alpha/beta knot"/>
    <property type="match status" value="1"/>
</dbReference>
<evidence type="ECO:0000313" key="8">
    <source>
        <dbReference type="Proteomes" id="UP000283426"/>
    </source>
</evidence>
<reference evidence="4" key="2">
    <citation type="submission" date="2022-01" db="EMBL/GenBank/DDBJ databases">
        <title>Collection of gut derived symbiotic bacterial strains cultured from healthy donors.</title>
        <authorList>
            <person name="Lin H."/>
            <person name="Kohout C."/>
            <person name="Waligurski E."/>
            <person name="Pamer E.G."/>
        </authorList>
    </citation>
    <scope>NUCLEOTIDE SEQUENCE</scope>
    <source>
        <strain evidence="4">DFI.1.149</strain>
    </source>
</reference>
<dbReference type="OMA" id="QFGTKHS"/>
<reference evidence="8 9" key="1">
    <citation type="submission" date="2018-08" db="EMBL/GenBank/DDBJ databases">
        <title>A genome reference for cultivated species of the human gut microbiota.</title>
        <authorList>
            <person name="Zou Y."/>
            <person name="Xue W."/>
            <person name="Luo G."/>
        </authorList>
    </citation>
    <scope>NUCLEOTIDE SEQUENCE [LARGE SCALE GENOMIC DNA]</scope>
    <source>
        <strain evidence="6 8">AF14-6AC</strain>
        <strain evidence="5 9">AF16-14</strain>
        <strain evidence="7 10">OF03-11</strain>
    </source>
</reference>
<dbReference type="Gene3D" id="3.40.1280.10">
    <property type="match status" value="1"/>
</dbReference>
<dbReference type="GO" id="GO:0008173">
    <property type="term" value="F:RNA methyltransferase activity"/>
    <property type="evidence" value="ECO:0007669"/>
    <property type="project" value="InterPro"/>
</dbReference>
<organism evidence="5 9">
    <name type="scientific">Odoribacter splanchnicus</name>
    <dbReference type="NCBI Taxonomy" id="28118"/>
    <lineage>
        <taxon>Bacteria</taxon>
        <taxon>Pseudomonadati</taxon>
        <taxon>Bacteroidota</taxon>
        <taxon>Bacteroidia</taxon>
        <taxon>Bacteroidales</taxon>
        <taxon>Odoribacteraceae</taxon>
        <taxon>Odoribacter</taxon>
    </lineage>
</organism>
<comment type="caution">
    <text evidence="5">The sequence shown here is derived from an EMBL/GenBank/DDBJ whole genome shotgun (WGS) entry which is preliminary data.</text>
</comment>
<dbReference type="InterPro" id="IPR029028">
    <property type="entry name" value="Alpha/beta_knot_MTases"/>
</dbReference>
<sequence>MTNFRKLQNEELNRISTEAFKKAPKLPVVILLDHVRSQNNVGSVFRTSDAFRIEKIFLCGITSTPENREVHKTALGAEDAVDWEYVKDTTEAVDRLKKEGYRIFAIEQAENTTSLENFSLSPGQKYALIFGNEVKGVQQEVIDLSDGCIEIPQFGTKHSFNISVTVGIVLWQIIAPLLGTLKTD</sequence>
<dbReference type="AlphaFoldDB" id="A0A3D1UN45"/>
<dbReference type="GO" id="GO:0005829">
    <property type="term" value="C:cytosol"/>
    <property type="evidence" value="ECO:0007669"/>
    <property type="project" value="TreeGrafter"/>
</dbReference>
<dbReference type="GO" id="GO:0003723">
    <property type="term" value="F:RNA binding"/>
    <property type="evidence" value="ECO:0007669"/>
    <property type="project" value="InterPro"/>
</dbReference>
<dbReference type="CDD" id="cd18097">
    <property type="entry name" value="SpoU-like"/>
    <property type="match status" value="1"/>
</dbReference>
<gene>
    <name evidence="6" type="ORF">DWW24_00535</name>
    <name evidence="5" type="ORF">DWW57_04440</name>
    <name evidence="7" type="ORF">DXA53_05375</name>
    <name evidence="4" type="ORF">L0P03_07600</name>
</gene>
<keyword evidence="1 5" id="KW-0489">Methyltransferase</keyword>
<feature type="domain" description="tRNA/rRNA methyltransferase SpoU type" evidence="3">
    <location>
        <begin position="28"/>
        <end position="171"/>
    </location>
</feature>
<dbReference type="EMBL" id="QSCO01000006">
    <property type="protein sequence ID" value="RGY08084.1"/>
    <property type="molecule type" value="Genomic_DNA"/>
</dbReference>
<dbReference type="Proteomes" id="UP000284243">
    <property type="component" value="Unassembled WGS sequence"/>
</dbReference>
<dbReference type="GO" id="GO:0032259">
    <property type="term" value="P:methylation"/>
    <property type="evidence" value="ECO:0007669"/>
    <property type="project" value="UniProtKB-KW"/>
</dbReference>
<dbReference type="EMBL" id="QRYW01000001">
    <property type="protein sequence ID" value="RGV30595.1"/>
    <property type="molecule type" value="Genomic_DNA"/>
</dbReference>
<dbReference type="RefSeq" id="WP_013611403.1">
    <property type="nucleotide sequence ID" value="NZ_BAABYK010000001.1"/>
</dbReference>
<evidence type="ECO:0000256" key="2">
    <source>
        <dbReference type="ARBA" id="ARBA00022679"/>
    </source>
</evidence>
<proteinExistence type="predicted"/>
<dbReference type="PANTHER" id="PTHR46429:SF1">
    <property type="entry name" value="23S RRNA (GUANOSINE-2'-O-)-METHYLTRANSFERASE RLMB"/>
    <property type="match status" value="1"/>
</dbReference>